<dbReference type="InterPro" id="IPR000073">
    <property type="entry name" value="AB_hydrolase_1"/>
</dbReference>
<sequence length="314" mass="36383">MINRVEKVCLGGVDQWYVARGSNEQLPLLLFLHGGPGSPQTGAQHKFNRELEDHFLVINWDQRGAGKSYYPSILAETMSVGQLLLDAIELIQHLCDRFNQKKLFIMGHSMGAVLGVLLIKQIPSLVHAYVGINQPINRIEEEERSFAFTLDEAYRRNNRKAIKDLSAVGKPERGMYPRVQDLVTQRKWLTTFQGVTYKKNAMWINLHYILSSHLSWKERFQFMKGFSFSTETLWGELNSINLSETALKLEVDCPIYFIMGRYDRISHDTVEEYFKHMDIPKKELIIFENSGHYACFEEPEKFNKLMIQTVRSAI</sequence>
<dbReference type="Pfam" id="PF00561">
    <property type="entry name" value="Abhydrolase_1"/>
    <property type="match status" value="1"/>
</dbReference>
<dbReference type="RefSeq" id="WP_307398138.1">
    <property type="nucleotide sequence ID" value="NZ_BAAADK010000012.1"/>
</dbReference>
<name>A0ABT9W5S0_9BACI</name>
<gene>
    <name evidence="4" type="ORF">J2S11_004384</name>
</gene>
<evidence type="ECO:0000259" key="3">
    <source>
        <dbReference type="Pfam" id="PF00561"/>
    </source>
</evidence>
<evidence type="ECO:0000313" key="5">
    <source>
        <dbReference type="Proteomes" id="UP001235840"/>
    </source>
</evidence>
<dbReference type="InterPro" id="IPR029058">
    <property type="entry name" value="AB_hydrolase_fold"/>
</dbReference>
<protein>
    <submittedName>
        <fullName evidence="4">Pimeloyl-ACP methyl ester carboxylesterase</fullName>
    </submittedName>
</protein>
<dbReference type="InterPro" id="IPR002410">
    <property type="entry name" value="Peptidase_S33"/>
</dbReference>
<dbReference type="Gene3D" id="3.40.50.1820">
    <property type="entry name" value="alpha/beta hydrolase"/>
    <property type="match status" value="1"/>
</dbReference>
<dbReference type="PRINTS" id="PR00793">
    <property type="entry name" value="PROAMNOPTASE"/>
</dbReference>
<dbReference type="Proteomes" id="UP001235840">
    <property type="component" value="Unassembled WGS sequence"/>
</dbReference>
<dbReference type="PANTHER" id="PTHR43798:SF33">
    <property type="entry name" value="HYDROLASE, PUTATIVE (AFU_ORTHOLOGUE AFUA_2G14860)-RELATED"/>
    <property type="match status" value="1"/>
</dbReference>
<keyword evidence="5" id="KW-1185">Reference proteome</keyword>
<dbReference type="EMBL" id="JAUSTY010000032">
    <property type="protein sequence ID" value="MDQ0168422.1"/>
    <property type="molecule type" value="Genomic_DNA"/>
</dbReference>
<evidence type="ECO:0000313" key="4">
    <source>
        <dbReference type="EMBL" id="MDQ0168422.1"/>
    </source>
</evidence>
<dbReference type="SUPFAM" id="SSF53474">
    <property type="entry name" value="alpha/beta-Hydrolases"/>
    <property type="match status" value="1"/>
</dbReference>
<comment type="similarity">
    <text evidence="1">Belongs to the peptidase S33 family.</text>
</comment>
<keyword evidence="2" id="KW-0378">Hydrolase</keyword>
<evidence type="ECO:0000256" key="2">
    <source>
        <dbReference type="ARBA" id="ARBA00022801"/>
    </source>
</evidence>
<dbReference type="PANTHER" id="PTHR43798">
    <property type="entry name" value="MONOACYLGLYCEROL LIPASE"/>
    <property type="match status" value="1"/>
</dbReference>
<feature type="domain" description="AB hydrolase-1" evidence="3">
    <location>
        <begin position="27"/>
        <end position="299"/>
    </location>
</feature>
<dbReference type="InterPro" id="IPR050266">
    <property type="entry name" value="AB_hydrolase_sf"/>
</dbReference>
<accession>A0ABT9W5S0</accession>
<comment type="caution">
    <text evidence="4">The sequence shown here is derived from an EMBL/GenBank/DDBJ whole genome shotgun (WGS) entry which is preliminary data.</text>
</comment>
<proteinExistence type="inferred from homology"/>
<evidence type="ECO:0000256" key="1">
    <source>
        <dbReference type="ARBA" id="ARBA00010088"/>
    </source>
</evidence>
<reference evidence="4 5" key="1">
    <citation type="submission" date="2023-07" db="EMBL/GenBank/DDBJ databases">
        <title>Genomic Encyclopedia of Type Strains, Phase IV (KMG-IV): sequencing the most valuable type-strain genomes for metagenomic binning, comparative biology and taxonomic classification.</title>
        <authorList>
            <person name="Goeker M."/>
        </authorList>
    </citation>
    <scope>NUCLEOTIDE SEQUENCE [LARGE SCALE GENOMIC DNA]</scope>
    <source>
        <strain evidence="4 5">DSM 12751</strain>
    </source>
</reference>
<organism evidence="4 5">
    <name type="scientific">Caldalkalibacillus horti</name>
    <dbReference type="NCBI Taxonomy" id="77523"/>
    <lineage>
        <taxon>Bacteria</taxon>
        <taxon>Bacillati</taxon>
        <taxon>Bacillota</taxon>
        <taxon>Bacilli</taxon>
        <taxon>Bacillales</taxon>
        <taxon>Bacillaceae</taxon>
        <taxon>Caldalkalibacillus</taxon>
    </lineage>
</organism>